<reference evidence="1 2" key="1">
    <citation type="journal article" date="2017" name="BMC Genomics">
        <title>Comparative genomic and phylogenomic analyses of the Bifidobacteriaceae family.</title>
        <authorList>
            <person name="Lugli G.A."/>
            <person name="Milani C."/>
            <person name="Turroni F."/>
            <person name="Duranti S."/>
            <person name="Mancabelli L."/>
            <person name="Mangifesta M."/>
            <person name="Ferrario C."/>
            <person name="Modesto M."/>
            <person name="Mattarelli P."/>
            <person name="Jiri K."/>
            <person name="van Sinderen D."/>
            <person name="Ventura M."/>
        </authorList>
    </citation>
    <scope>NUCLEOTIDE SEQUENCE [LARGE SCALE GENOMIC DNA]</scope>
    <source>
        <strain evidence="1 2">LMG 21773</strain>
    </source>
</reference>
<accession>A0A261F8V6</accession>
<evidence type="ECO:0000313" key="1">
    <source>
        <dbReference type="EMBL" id="OZG55326.1"/>
    </source>
</evidence>
<dbReference type="EMBL" id="MWWU01000003">
    <property type="protein sequence ID" value="OZG55326.1"/>
    <property type="molecule type" value="Genomic_DNA"/>
</dbReference>
<gene>
    <name evidence="1" type="ORF">AEAE_1123</name>
</gene>
<sequence length="33" mass="3826">MFFVKHHETDIVFRETVAGKAFLLHEPVSLQAQ</sequence>
<keyword evidence="2" id="KW-1185">Reference proteome</keyword>
<protein>
    <submittedName>
        <fullName evidence="1">Uncharacterized protein</fullName>
    </submittedName>
</protein>
<dbReference type="Proteomes" id="UP000228976">
    <property type="component" value="Unassembled WGS sequence"/>
</dbReference>
<proteinExistence type="predicted"/>
<evidence type="ECO:0000313" key="2">
    <source>
        <dbReference type="Proteomes" id="UP000228976"/>
    </source>
</evidence>
<dbReference type="AlphaFoldDB" id="A0A261F8V6"/>
<name>A0A261F8V6_9BIFI</name>
<comment type="caution">
    <text evidence="1">The sequence shown here is derived from an EMBL/GenBank/DDBJ whole genome shotgun (WGS) entry which is preliminary data.</text>
</comment>
<organism evidence="1 2">
    <name type="scientific">Aeriscardovia aeriphila</name>
    <dbReference type="NCBI Taxonomy" id="218139"/>
    <lineage>
        <taxon>Bacteria</taxon>
        <taxon>Bacillati</taxon>
        <taxon>Actinomycetota</taxon>
        <taxon>Actinomycetes</taxon>
        <taxon>Bifidobacteriales</taxon>
        <taxon>Bifidobacteriaceae</taxon>
        <taxon>Aeriscardovia</taxon>
    </lineage>
</organism>